<evidence type="ECO:0000259" key="11">
    <source>
        <dbReference type="Pfam" id="PF08334"/>
    </source>
</evidence>
<evidence type="ECO:0000256" key="9">
    <source>
        <dbReference type="ARBA" id="ARBA00023136"/>
    </source>
</evidence>
<evidence type="ECO:0000256" key="7">
    <source>
        <dbReference type="ARBA" id="ARBA00022692"/>
    </source>
</evidence>
<keyword evidence="9 10" id="KW-0472">Membrane</keyword>
<keyword evidence="13" id="KW-1185">Reference proteome</keyword>
<proteinExistence type="inferred from homology"/>
<dbReference type="NCBIfam" id="TIGR01710">
    <property type="entry name" value="typeII_sec_gspG"/>
    <property type="match status" value="1"/>
</dbReference>
<dbReference type="GO" id="GO:0005886">
    <property type="term" value="C:plasma membrane"/>
    <property type="evidence" value="ECO:0007669"/>
    <property type="project" value="UniProtKB-SubCell"/>
</dbReference>
<dbReference type="NCBIfam" id="TIGR02532">
    <property type="entry name" value="IV_pilin_GFxxxE"/>
    <property type="match status" value="1"/>
</dbReference>
<dbReference type="InterPro" id="IPR000983">
    <property type="entry name" value="Bac_GSPG_pilin"/>
</dbReference>
<keyword evidence="4" id="KW-1003">Cell membrane</keyword>
<gene>
    <name evidence="12" type="ORF">Y5S_01082</name>
</gene>
<evidence type="ECO:0000256" key="4">
    <source>
        <dbReference type="ARBA" id="ARBA00022475"/>
    </source>
</evidence>
<dbReference type="InterPro" id="IPR013545">
    <property type="entry name" value="T2SS_protein-GspG_C"/>
</dbReference>
<evidence type="ECO:0000313" key="13">
    <source>
        <dbReference type="Proteomes" id="UP000029444"/>
    </source>
</evidence>
<evidence type="ECO:0000256" key="2">
    <source>
        <dbReference type="ARBA" id="ARBA00009984"/>
    </source>
</evidence>
<evidence type="ECO:0000256" key="3">
    <source>
        <dbReference type="ARBA" id="ARBA00020042"/>
    </source>
</evidence>
<keyword evidence="7 10" id="KW-0812">Transmembrane</keyword>
<evidence type="ECO:0000256" key="6">
    <source>
        <dbReference type="ARBA" id="ARBA00022519"/>
    </source>
</evidence>
<feature type="transmembrane region" description="Helical" evidence="10">
    <location>
        <begin position="12"/>
        <end position="36"/>
    </location>
</feature>
<reference evidence="12 13" key="1">
    <citation type="submission" date="2012-09" db="EMBL/GenBank/DDBJ databases">
        <title>Genome Sequence of alkane-degrading Bacterium Alcanivorax sp. 19-m-6.</title>
        <authorList>
            <person name="Lai Q."/>
            <person name="Shao Z."/>
        </authorList>
    </citation>
    <scope>NUCLEOTIDE SEQUENCE [LARGE SCALE GENOMIC DNA]</scope>
    <source>
        <strain evidence="12 13">19-m-6</strain>
    </source>
</reference>
<keyword evidence="8 10" id="KW-1133">Transmembrane helix</keyword>
<dbReference type="PRINTS" id="PR00813">
    <property type="entry name" value="BCTERIALGSPG"/>
</dbReference>
<dbReference type="PROSITE" id="PS00409">
    <property type="entry name" value="PROKAR_NTER_METHYL"/>
    <property type="match status" value="1"/>
</dbReference>
<accession>A0A095TTX8</accession>
<dbReference type="GO" id="GO:0015628">
    <property type="term" value="P:protein secretion by the type II secretion system"/>
    <property type="evidence" value="ECO:0007669"/>
    <property type="project" value="InterPro"/>
</dbReference>
<dbReference type="SUPFAM" id="SSF54523">
    <property type="entry name" value="Pili subunits"/>
    <property type="match status" value="1"/>
</dbReference>
<keyword evidence="6" id="KW-0997">Cell inner membrane</keyword>
<evidence type="ECO:0000256" key="5">
    <source>
        <dbReference type="ARBA" id="ARBA00022481"/>
    </source>
</evidence>
<name>A0A095TTX8_9GAMM</name>
<dbReference type="STRING" id="1177154.Y5S_01082"/>
<protein>
    <recommendedName>
        <fullName evidence="3">Type II secretion system core protein G</fullName>
    </recommendedName>
</protein>
<comment type="subcellular location">
    <subcellularLocation>
        <location evidence="1">Cell inner membrane</location>
        <topology evidence="1">Single-pass membrane protein</topology>
    </subcellularLocation>
</comment>
<feature type="domain" description="Type II secretion system protein GspG C-terminal" evidence="11">
    <location>
        <begin position="38"/>
        <end position="142"/>
    </location>
</feature>
<dbReference type="Gene3D" id="3.30.700.10">
    <property type="entry name" value="Glycoprotein, Type 4 Pilin"/>
    <property type="match status" value="1"/>
</dbReference>
<evidence type="ECO:0000256" key="1">
    <source>
        <dbReference type="ARBA" id="ARBA00004377"/>
    </source>
</evidence>
<dbReference type="EMBL" id="ARXV01000003">
    <property type="protein sequence ID" value="KGD65858.1"/>
    <property type="molecule type" value="Genomic_DNA"/>
</dbReference>
<comment type="similarity">
    <text evidence="2">Belongs to the GSP G family.</text>
</comment>
<dbReference type="GO" id="GO:0015627">
    <property type="term" value="C:type II protein secretion system complex"/>
    <property type="evidence" value="ECO:0007669"/>
    <property type="project" value="InterPro"/>
</dbReference>
<dbReference type="eggNOG" id="COG2165">
    <property type="taxonomic scope" value="Bacteria"/>
</dbReference>
<dbReference type="PATRIC" id="fig|1177154.3.peg.1098"/>
<sequence>MDNMKTLKRQKAVSGFTLLEIMVVVAIIGLLAAVIVPNVIGQGEAAKVDLTKANMGKIVQQLDLYKFNNGSYPTTEEGLNGLVERPASARKWPDGGYLPKVPQDPWNNDYIYLSPGVDGPFDLLSLGADGAEGGEGNDADINWRDVQ</sequence>
<evidence type="ECO:0000256" key="10">
    <source>
        <dbReference type="SAM" id="Phobius"/>
    </source>
</evidence>
<dbReference type="AlphaFoldDB" id="A0A095TTX8"/>
<organism evidence="12 13">
    <name type="scientific">Alcanivorax nanhaiticus</name>
    <dbReference type="NCBI Taxonomy" id="1177154"/>
    <lineage>
        <taxon>Bacteria</taxon>
        <taxon>Pseudomonadati</taxon>
        <taxon>Pseudomonadota</taxon>
        <taxon>Gammaproteobacteria</taxon>
        <taxon>Oceanospirillales</taxon>
        <taxon>Alcanivoracaceae</taxon>
        <taxon>Alcanivorax</taxon>
    </lineage>
</organism>
<evidence type="ECO:0000313" key="12">
    <source>
        <dbReference type="EMBL" id="KGD65858.1"/>
    </source>
</evidence>
<keyword evidence="5" id="KW-0488">Methylation</keyword>
<dbReference type="PANTHER" id="PTHR30093">
    <property type="entry name" value="GENERAL SECRETION PATHWAY PROTEIN G"/>
    <property type="match status" value="1"/>
</dbReference>
<evidence type="ECO:0000256" key="8">
    <source>
        <dbReference type="ARBA" id="ARBA00022989"/>
    </source>
</evidence>
<dbReference type="Pfam" id="PF08334">
    <property type="entry name" value="T2SSG"/>
    <property type="match status" value="1"/>
</dbReference>
<dbReference type="InterPro" id="IPR045584">
    <property type="entry name" value="Pilin-like"/>
</dbReference>
<dbReference type="PANTHER" id="PTHR30093:SF44">
    <property type="entry name" value="TYPE II SECRETION SYSTEM CORE PROTEIN G"/>
    <property type="match status" value="1"/>
</dbReference>
<dbReference type="InterPro" id="IPR010054">
    <property type="entry name" value="Type2_sec_GspG"/>
</dbReference>
<comment type="caution">
    <text evidence="12">The sequence shown here is derived from an EMBL/GenBank/DDBJ whole genome shotgun (WGS) entry which is preliminary data.</text>
</comment>
<dbReference type="Pfam" id="PF07963">
    <property type="entry name" value="N_methyl"/>
    <property type="match status" value="1"/>
</dbReference>
<dbReference type="Proteomes" id="UP000029444">
    <property type="component" value="Unassembled WGS sequence"/>
</dbReference>
<dbReference type="InterPro" id="IPR012902">
    <property type="entry name" value="N_methyl_site"/>
</dbReference>